<accession>A0A412G695</accession>
<name>A0A412G695_9FIRM</name>
<evidence type="ECO:0000313" key="6">
    <source>
        <dbReference type="EMBL" id="RGR76830.1"/>
    </source>
</evidence>
<dbReference type="CDD" id="cd05466">
    <property type="entry name" value="PBP2_LTTR_substrate"/>
    <property type="match status" value="1"/>
</dbReference>
<evidence type="ECO:0000259" key="5">
    <source>
        <dbReference type="PROSITE" id="PS50931"/>
    </source>
</evidence>
<evidence type="ECO:0000256" key="3">
    <source>
        <dbReference type="ARBA" id="ARBA00023125"/>
    </source>
</evidence>
<keyword evidence="7" id="KW-1185">Reference proteome</keyword>
<keyword evidence="3" id="KW-0238">DNA-binding</keyword>
<evidence type="ECO:0000256" key="2">
    <source>
        <dbReference type="ARBA" id="ARBA00023015"/>
    </source>
</evidence>
<dbReference type="GO" id="GO:0003700">
    <property type="term" value="F:DNA-binding transcription factor activity"/>
    <property type="evidence" value="ECO:0007669"/>
    <property type="project" value="InterPro"/>
</dbReference>
<dbReference type="PANTHER" id="PTHR30126">
    <property type="entry name" value="HTH-TYPE TRANSCRIPTIONAL REGULATOR"/>
    <property type="match status" value="1"/>
</dbReference>
<dbReference type="Gene3D" id="3.40.190.290">
    <property type="match status" value="1"/>
</dbReference>
<reference evidence="6 7" key="1">
    <citation type="submission" date="2018-08" db="EMBL/GenBank/DDBJ databases">
        <title>A genome reference for cultivated species of the human gut microbiota.</title>
        <authorList>
            <person name="Zou Y."/>
            <person name="Xue W."/>
            <person name="Luo G."/>
        </authorList>
    </citation>
    <scope>NUCLEOTIDE SEQUENCE [LARGE SCALE GENOMIC DNA]</scope>
    <source>
        <strain evidence="6 7">AF24-29</strain>
    </source>
</reference>
<feature type="domain" description="HTH lysR-type" evidence="5">
    <location>
        <begin position="1"/>
        <end position="58"/>
    </location>
</feature>
<evidence type="ECO:0000256" key="1">
    <source>
        <dbReference type="ARBA" id="ARBA00009437"/>
    </source>
</evidence>
<dbReference type="GO" id="GO:0000976">
    <property type="term" value="F:transcription cis-regulatory region binding"/>
    <property type="evidence" value="ECO:0007669"/>
    <property type="project" value="TreeGrafter"/>
</dbReference>
<dbReference type="PRINTS" id="PR00039">
    <property type="entry name" value="HTHLYSR"/>
</dbReference>
<protein>
    <submittedName>
        <fullName evidence="6">LysR family transcriptional regulator</fullName>
    </submittedName>
</protein>
<proteinExistence type="inferred from homology"/>
<dbReference type="InterPro" id="IPR036388">
    <property type="entry name" value="WH-like_DNA-bd_sf"/>
</dbReference>
<organism evidence="6 7">
    <name type="scientific">Holdemania filiformis</name>
    <dbReference type="NCBI Taxonomy" id="61171"/>
    <lineage>
        <taxon>Bacteria</taxon>
        <taxon>Bacillati</taxon>
        <taxon>Bacillota</taxon>
        <taxon>Erysipelotrichia</taxon>
        <taxon>Erysipelotrichales</taxon>
        <taxon>Erysipelotrichaceae</taxon>
        <taxon>Holdemania</taxon>
    </lineage>
</organism>
<sequence>MIDPKIKTLLALVECGNYTKTAKQLALTQPAITHHIKLLEEEFGIKIFYKNRRQLVPTPEGEVLIKYARRAYALSENLRQALSDVRSQVKSLTLAITPTAQNNIVPHLFAKYCNEHPNVHINIITDNINNIYSKLKMYEADLAIIEGNITAPHFTSILLDTDSLCAAVSVNHPLAKKQSVSLSELRNENFILRSSSAGTRSLFESHLISQNLSIHDFNVIMEIDSVVVIKELVASNMGVTIISKNACRNEVQKKKLVTLPIENMTMVREINMVYYREFRHPEILRDIQAIYTSTLES</sequence>
<dbReference type="InterPro" id="IPR036390">
    <property type="entry name" value="WH_DNA-bd_sf"/>
</dbReference>
<dbReference type="InterPro" id="IPR000847">
    <property type="entry name" value="LysR_HTH_N"/>
</dbReference>
<keyword evidence="4" id="KW-0804">Transcription</keyword>
<dbReference type="RefSeq" id="WP_117892380.1">
    <property type="nucleotide sequence ID" value="NZ_CABJCV010000001.1"/>
</dbReference>
<evidence type="ECO:0000313" key="7">
    <source>
        <dbReference type="Proteomes" id="UP000284178"/>
    </source>
</evidence>
<dbReference type="Gene3D" id="1.10.10.10">
    <property type="entry name" value="Winged helix-like DNA-binding domain superfamily/Winged helix DNA-binding domain"/>
    <property type="match status" value="1"/>
</dbReference>
<dbReference type="Proteomes" id="UP000284178">
    <property type="component" value="Unassembled WGS sequence"/>
</dbReference>
<keyword evidence="2" id="KW-0805">Transcription regulation</keyword>
<dbReference type="SUPFAM" id="SSF53850">
    <property type="entry name" value="Periplasmic binding protein-like II"/>
    <property type="match status" value="1"/>
</dbReference>
<dbReference type="PANTHER" id="PTHR30126:SF40">
    <property type="entry name" value="HTH-TYPE TRANSCRIPTIONAL REGULATOR GLTR"/>
    <property type="match status" value="1"/>
</dbReference>
<dbReference type="InterPro" id="IPR005119">
    <property type="entry name" value="LysR_subst-bd"/>
</dbReference>
<dbReference type="GeneID" id="83013916"/>
<dbReference type="PROSITE" id="PS50931">
    <property type="entry name" value="HTH_LYSR"/>
    <property type="match status" value="1"/>
</dbReference>
<comment type="caution">
    <text evidence="6">The sequence shown here is derived from an EMBL/GenBank/DDBJ whole genome shotgun (WGS) entry which is preliminary data.</text>
</comment>
<comment type="similarity">
    <text evidence="1">Belongs to the LysR transcriptional regulatory family.</text>
</comment>
<gene>
    <name evidence="6" type="ORF">DWY25_00635</name>
</gene>
<dbReference type="AlphaFoldDB" id="A0A412G695"/>
<dbReference type="EMBL" id="QRUP01000001">
    <property type="protein sequence ID" value="RGR76830.1"/>
    <property type="molecule type" value="Genomic_DNA"/>
</dbReference>
<dbReference type="SUPFAM" id="SSF46785">
    <property type="entry name" value="Winged helix' DNA-binding domain"/>
    <property type="match status" value="1"/>
</dbReference>
<dbReference type="Pfam" id="PF03466">
    <property type="entry name" value="LysR_substrate"/>
    <property type="match status" value="1"/>
</dbReference>
<dbReference type="Pfam" id="PF00126">
    <property type="entry name" value="HTH_1"/>
    <property type="match status" value="1"/>
</dbReference>
<evidence type="ECO:0000256" key="4">
    <source>
        <dbReference type="ARBA" id="ARBA00023163"/>
    </source>
</evidence>